<accession>A0ABP9QXK3</accession>
<reference evidence="2" key="1">
    <citation type="journal article" date="2019" name="Int. J. Syst. Evol. Microbiol.">
        <title>The Global Catalogue of Microorganisms (GCM) 10K type strain sequencing project: providing services to taxonomists for standard genome sequencing and annotation.</title>
        <authorList>
            <consortium name="The Broad Institute Genomics Platform"/>
            <consortium name="The Broad Institute Genome Sequencing Center for Infectious Disease"/>
            <person name="Wu L."/>
            <person name="Ma J."/>
        </authorList>
    </citation>
    <scope>NUCLEOTIDE SEQUENCE [LARGE SCALE GENOMIC DNA]</scope>
    <source>
        <strain evidence="2">JCM 18303</strain>
    </source>
</reference>
<dbReference type="RefSeq" id="WP_185061463.1">
    <property type="nucleotide sequence ID" value="NZ_BAABJP010000041.1"/>
</dbReference>
<protein>
    <recommendedName>
        <fullName evidence="3">Protein involved in plasmid replication-relaxation</fullName>
    </recommendedName>
</protein>
<dbReference type="EMBL" id="BAABJP010000041">
    <property type="protein sequence ID" value="GAA5168954.1"/>
    <property type="molecule type" value="Genomic_DNA"/>
</dbReference>
<sequence length="307" mass="34218">MPSNPTSSPARGSLTKVITEAGRLTDRDHAVINLLADHRVMTTDQLARVEFSNVSMRFARRRLQQLAERDVLARFRTFHRPGSLPWRYCLGPVGALLHAARTDTTFPRANDIAARVTRLQSSSKLDHRLGVAEFYSRLHAGARRTPGAALTAWWSETRAATECGHLLRPDGYLEWAHHQPNAKPAIVGCFYEHDRGTEVLDTLLDKIDAYARLTAAGIRKHAVRTANSISRPVLVELPSVERETNFHQAIDRRHGSVGPSGVMMLTTHSELVRGDVGPAGPIWWLAASKQRLQLTDLINNVRRSGVR</sequence>
<proteinExistence type="predicted"/>
<dbReference type="Pfam" id="PF13814">
    <property type="entry name" value="Replic_Relax"/>
    <property type="match status" value="1"/>
</dbReference>
<evidence type="ECO:0000313" key="1">
    <source>
        <dbReference type="EMBL" id="GAA5168954.1"/>
    </source>
</evidence>
<comment type="caution">
    <text evidence="1">The sequence shown here is derived from an EMBL/GenBank/DDBJ whole genome shotgun (WGS) entry which is preliminary data.</text>
</comment>
<name>A0ABP9QXK3_9PSEU</name>
<evidence type="ECO:0000313" key="2">
    <source>
        <dbReference type="Proteomes" id="UP001428817"/>
    </source>
</evidence>
<dbReference type="Proteomes" id="UP001428817">
    <property type="component" value="Unassembled WGS sequence"/>
</dbReference>
<gene>
    <name evidence="1" type="ORF">GCM10023321_63770</name>
</gene>
<keyword evidence="2" id="KW-1185">Reference proteome</keyword>
<organism evidence="1 2">
    <name type="scientific">Pseudonocardia eucalypti</name>
    <dbReference type="NCBI Taxonomy" id="648755"/>
    <lineage>
        <taxon>Bacteria</taxon>
        <taxon>Bacillati</taxon>
        <taxon>Actinomycetota</taxon>
        <taxon>Actinomycetes</taxon>
        <taxon>Pseudonocardiales</taxon>
        <taxon>Pseudonocardiaceae</taxon>
        <taxon>Pseudonocardia</taxon>
    </lineage>
</organism>
<dbReference type="InterPro" id="IPR025855">
    <property type="entry name" value="Replic_Relax"/>
</dbReference>
<evidence type="ECO:0008006" key="3">
    <source>
        <dbReference type="Google" id="ProtNLM"/>
    </source>
</evidence>